<sequence>MLLSVFWIDNPILRHTLSVAPSVTVRWEKSDITVDGVHQLLVWVHADEYEAFEAGLEDDSTIEEPHQIVCLDDRRLYRLELTCEGHQASVYPLVVEVGGVLQEVTADHDGWRFQAAFPSEDALERFHRFFRERDSSIELRRLYEEREATGRTRYGITEEQRELLVGAADEGYLDIPRACSLEELGAEFGISSNAASERFRRGVSTLVENTIHPSSSPHRY</sequence>
<keyword evidence="7" id="KW-1185">Reference proteome</keyword>
<dbReference type="EMBL" id="FTNP01000002">
    <property type="protein sequence ID" value="SIR62877.1"/>
    <property type="molecule type" value="Genomic_DNA"/>
</dbReference>
<dbReference type="AlphaFoldDB" id="A0A1N7CHC8"/>
<feature type="domain" description="Bacterioopsin transcriptional activator GAF and HTH associated" evidence="4">
    <location>
        <begin position="16"/>
        <end position="152"/>
    </location>
</feature>
<evidence type="ECO:0000313" key="5">
    <source>
        <dbReference type="EMBL" id="APX96903.1"/>
    </source>
</evidence>
<dbReference type="InterPro" id="IPR031803">
    <property type="entry name" value="BAT_GAF/HTH-assoc"/>
</dbReference>
<dbReference type="GeneID" id="30956250"/>
<reference evidence="6 7" key="2">
    <citation type="submission" date="2017-01" db="EMBL/GenBank/DDBJ databases">
        <authorList>
            <person name="Mah S.A."/>
            <person name="Swanson W.J."/>
            <person name="Moy G.W."/>
            <person name="Vacquier V.D."/>
        </authorList>
    </citation>
    <scope>NUCLEOTIDE SEQUENCE [LARGE SCALE GENOMIC DNA]</scope>
    <source>
        <strain evidence="6 7">CGMCC 1.8909</strain>
    </source>
</reference>
<proteinExistence type="predicted"/>
<dbReference type="Proteomes" id="UP000187321">
    <property type="component" value="Chromosome"/>
</dbReference>
<dbReference type="RefSeq" id="WP_076581028.1">
    <property type="nucleotide sequence ID" value="NZ_CP019327.1"/>
</dbReference>
<evidence type="ECO:0000259" key="3">
    <source>
        <dbReference type="Pfam" id="PF04967"/>
    </source>
</evidence>
<dbReference type="PANTHER" id="PTHR34236">
    <property type="entry name" value="DIMETHYL SULFOXIDE REDUCTASE TRANSCRIPTIONAL ACTIVATOR"/>
    <property type="match status" value="1"/>
</dbReference>
<dbReference type="PANTHER" id="PTHR34236:SF1">
    <property type="entry name" value="DIMETHYL SULFOXIDE REDUCTASE TRANSCRIPTIONAL ACTIVATOR"/>
    <property type="match status" value="1"/>
</dbReference>
<name>A0A1N7CHC8_9EURY</name>
<evidence type="ECO:0000256" key="1">
    <source>
        <dbReference type="ARBA" id="ARBA00023015"/>
    </source>
</evidence>
<dbReference type="Pfam" id="PF15915">
    <property type="entry name" value="BAT"/>
    <property type="match status" value="1"/>
</dbReference>
<feature type="domain" description="HTH bat-type" evidence="3">
    <location>
        <begin position="156"/>
        <end position="207"/>
    </location>
</feature>
<dbReference type="OrthoDB" id="202021at2157"/>
<evidence type="ECO:0000313" key="7">
    <source>
        <dbReference type="Proteomes" id="UP000185687"/>
    </source>
</evidence>
<protein>
    <submittedName>
        <fullName evidence="5">Bacterio-opsin activator</fullName>
    </submittedName>
</protein>
<organism evidence="6 7">
    <name type="scientific">Natronorubrum daqingense</name>
    <dbReference type="NCBI Taxonomy" id="588898"/>
    <lineage>
        <taxon>Archaea</taxon>
        <taxon>Methanobacteriati</taxon>
        <taxon>Methanobacteriota</taxon>
        <taxon>Stenosarchaea group</taxon>
        <taxon>Halobacteria</taxon>
        <taxon>Halobacteriales</taxon>
        <taxon>Natrialbaceae</taxon>
        <taxon>Natronorubrum</taxon>
    </lineage>
</organism>
<dbReference type="Proteomes" id="UP000185687">
    <property type="component" value="Unassembled WGS sequence"/>
</dbReference>
<dbReference type="EMBL" id="CP019327">
    <property type="protein sequence ID" value="APX96903.1"/>
    <property type="molecule type" value="Genomic_DNA"/>
</dbReference>
<evidence type="ECO:0000313" key="8">
    <source>
        <dbReference type="Proteomes" id="UP000187321"/>
    </source>
</evidence>
<keyword evidence="2" id="KW-0804">Transcription</keyword>
<dbReference type="KEGG" id="hda:BB347_09865"/>
<dbReference type="Pfam" id="PF04967">
    <property type="entry name" value="HTH_10"/>
    <property type="match status" value="1"/>
</dbReference>
<evidence type="ECO:0000259" key="4">
    <source>
        <dbReference type="Pfam" id="PF15915"/>
    </source>
</evidence>
<dbReference type="InterPro" id="IPR007050">
    <property type="entry name" value="HTH_bacterioopsin"/>
</dbReference>
<evidence type="ECO:0000313" key="6">
    <source>
        <dbReference type="EMBL" id="SIR62877.1"/>
    </source>
</evidence>
<reference evidence="5 8" key="1">
    <citation type="submission" date="2017-01" db="EMBL/GenBank/DDBJ databases">
        <title>Complete genome sequence of Haloterrigena daqingensis type strain (JX313T).</title>
        <authorList>
            <person name="Shuang W."/>
        </authorList>
    </citation>
    <scope>NUCLEOTIDE SEQUENCE [LARGE SCALE GENOMIC DNA]</scope>
    <source>
        <strain evidence="5 8">JX313</strain>
    </source>
</reference>
<evidence type="ECO:0000256" key="2">
    <source>
        <dbReference type="ARBA" id="ARBA00023163"/>
    </source>
</evidence>
<accession>A0A1N7CHC8</accession>
<keyword evidence="1" id="KW-0805">Transcription regulation</keyword>
<gene>
    <name evidence="5" type="ORF">BB347_09865</name>
    <name evidence="6" type="ORF">SAMN05421809_1701</name>
</gene>